<feature type="compositionally biased region" description="Low complexity" evidence="1">
    <location>
        <begin position="164"/>
        <end position="182"/>
    </location>
</feature>
<dbReference type="Pfam" id="PF00172">
    <property type="entry name" value="Zn_clus"/>
    <property type="match status" value="1"/>
</dbReference>
<dbReference type="SUPFAM" id="SSF57701">
    <property type="entry name" value="Zn2/Cys6 DNA-binding domain"/>
    <property type="match status" value="1"/>
</dbReference>
<dbReference type="PROSITE" id="PS50048">
    <property type="entry name" value="ZN2_CY6_FUNGAL_2"/>
    <property type="match status" value="1"/>
</dbReference>
<name>A0A8H6RZ38_MYCCL</name>
<evidence type="ECO:0000259" key="2">
    <source>
        <dbReference type="PROSITE" id="PS50048"/>
    </source>
</evidence>
<feature type="compositionally biased region" description="Basic and acidic residues" evidence="1">
    <location>
        <begin position="223"/>
        <end position="233"/>
    </location>
</feature>
<dbReference type="GO" id="GO:0000981">
    <property type="term" value="F:DNA-binding transcription factor activity, RNA polymerase II-specific"/>
    <property type="evidence" value="ECO:0007669"/>
    <property type="project" value="InterPro"/>
</dbReference>
<keyword evidence="4" id="KW-1185">Reference proteome</keyword>
<feature type="compositionally biased region" description="Polar residues" evidence="1">
    <location>
        <begin position="90"/>
        <end position="110"/>
    </location>
</feature>
<gene>
    <name evidence="3" type="ORF">HMN09_01405400</name>
</gene>
<organism evidence="3 4">
    <name type="scientific">Mycena chlorophos</name>
    <name type="common">Agaric fungus</name>
    <name type="synonym">Agaricus chlorophos</name>
    <dbReference type="NCBI Taxonomy" id="658473"/>
    <lineage>
        <taxon>Eukaryota</taxon>
        <taxon>Fungi</taxon>
        <taxon>Dikarya</taxon>
        <taxon>Basidiomycota</taxon>
        <taxon>Agaricomycotina</taxon>
        <taxon>Agaricomycetes</taxon>
        <taxon>Agaricomycetidae</taxon>
        <taxon>Agaricales</taxon>
        <taxon>Marasmiineae</taxon>
        <taxon>Mycenaceae</taxon>
        <taxon>Mycena</taxon>
    </lineage>
</organism>
<evidence type="ECO:0000256" key="1">
    <source>
        <dbReference type="SAM" id="MobiDB-lite"/>
    </source>
</evidence>
<evidence type="ECO:0000313" key="4">
    <source>
        <dbReference type="Proteomes" id="UP000613580"/>
    </source>
</evidence>
<sequence length="233" mass="24142">MSFYGRPNDNLLPRTPIACTNCRHRKRKCIIADDNPANSPPQCTRCRSQNLVCEFPAPDADVDFQEMQTAFYPSASAPAYGGSGYPSAPATPSNPGYTSMPGSSHASVQPGSGFYAHHPAARPALPYTGPPPPHTRPRYGGPTTYPSLALPSASASAGRGTNMSSDQGYAQAGSGSASAYSYGRGGPPTGGTGYPTAPPARAGSGMNRGYPPHAGDASASQGFRDREDNCPTQ</sequence>
<proteinExistence type="predicted"/>
<evidence type="ECO:0000313" key="3">
    <source>
        <dbReference type="EMBL" id="KAF7288310.1"/>
    </source>
</evidence>
<dbReference type="Gene3D" id="4.10.240.10">
    <property type="entry name" value="Zn(2)-C6 fungal-type DNA-binding domain"/>
    <property type="match status" value="1"/>
</dbReference>
<accession>A0A8H6RZ38</accession>
<dbReference type="AlphaFoldDB" id="A0A8H6RZ38"/>
<feature type="compositionally biased region" description="Gly residues" evidence="1">
    <location>
        <begin position="183"/>
        <end position="193"/>
    </location>
</feature>
<dbReference type="GO" id="GO:0008270">
    <property type="term" value="F:zinc ion binding"/>
    <property type="evidence" value="ECO:0007669"/>
    <property type="project" value="InterPro"/>
</dbReference>
<dbReference type="Proteomes" id="UP000613580">
    <property type="component" value="Unassembled WGS sequence"/>
</dbReference>
<dbReference type="OrthoDB" id="39175at2759"/>
<feature type="compositionally biased region" description="Low complexity" evidence="1">
    <location>
        <begin position="138"/>
        <end position="157"/>
    </location>
</feature>
<comment type="caution">
    <text evidence="3">The sequence shown here is derived from an EMBL/GenBank/DDBJ whole genome shotgun (WGS) entry which is preliminary data.</text>
</comment>
<dbReference type="InterPro" id="IPR001138">
    <property type="entry name" value="Zn2Cys6_DnaBD"/>
</dbReference>
<dbReference type="InterPro" id="IPR036864">
    <property type="entry name" value="Zn2-C6_fun-type_DNA-bd_sf"/>
</dbReference>
<reference evidence="3" key="1">
    <citation type="submission" date="2020-05" db="EMBL/GenBank/DDBJ databases">
        <title>Mycena genomes resolve the evolution of fungal bioluminescence.</title>
        <authorList>
            <person name="Tsai I.J."/>
        </authorList>
    </citation>
    <scope>NUCLEOTIDE SEQUENCE</scope>
    <source>
        <strain evidence="3">110903Hualien_Pintung</strain>
    </source>
</reference>
<feature type="region of interest" description="Disordered" evidence="1">
    <location>
        <begin position="82"/>
        <end position="233"/>
    </location>
</feature>
<protein>
    <submittedName>
        <fullName evidence="3">Zn(2)-C6 fungal-type domain-containing protein</fullName>
    </submittedName>
</protein>
<dbReference type="EMBL" id="JACAZE010000040">
    <property type="protein sequence ID" value="KAF7288310.1"/>
    <property type="molecule type" value="Genomic_DNA"/>
</dbReference>
<feature type="domain" description="Zn(2)-C6 fungal-type" evidence="2">
    <location>
        <begin position="18"/>
        <end position="55"/>
    </location>
</feature>
<dbReference type="CDD" id="cd00067">
    <property type="entry name" value="GAL4"/>
    <property type="match status" value="1"/>
</dbReference>